<comment type="similarity">
    <text evidence="1">Belongs to the amidase family.</text>
</comment>
<dbReference type="SUPFAM" id="SSF75304">
    <property type="entry name" value="Amidase signature (AS) enzymes"/>
    <property type="match status" value="1"/>
</dbReference>
<dbReference type="EMBL" id="JADBED010000001">
    <property type="protein sequence ID" value="MBE1524770.1"/>
    <property type="molecule type" value="Genomic_DNA"/>
</dbReference>
<dbReference type="PANTHER" id="PTHR11895:SF7">
    <property type="entry name" value="GLUTAMYL-TRNA(GLN) AMIDOTRANSFERASE SUBUNIT A, MITOCHONDRIAL"/>
    <property type="match status" value="1"/>
</dbReference>
<dbReference type="EC" id="6.3.5.6" evidence="3"/>
<evidence type="ECO:0000313" key="3">
    <source>
        <dbReference type="EMBL" id="MBE1524770.1"/>
    </source>
</evidence>
<dbReference type="Pfam" id="PF01425">
    <property type="entry name" value="Amidase"/>
    <property type="match status" value="1"/>
</dbReference>
<dbReference type="InterPro" id="IPR036928">
    <property type="entry name" value="AS_sf"/>
</dbReference>
<dbReference type="PANTHER" id="PTHR11895">
    <property type="entry name" value="TRANSAMIDASE"/>
    <property type="match status" value="1"/>
</dbReference>
<sequence length="481" mass="50729">MTHLAELTAVELLAGYRSGEFTPVDATEATLERIEAHNDAVNAFVLVDRDSALDSARDSARRWSEGQPVGPADGVPTSIKDIFYTKGWPTLRGSSLIDEAGPWEQDAPCVARLREAGAVLLGKTASPEFAWKGTTDSQRFGATTNPWDPSVTAGGSSGGAAAAVGSGMGPWAVGTDGGGSVRIPAAFTGTVAIKATYGTVPMYPASPFGTLAHAGPMARTVTDTALLLDVISGFDSRDWSALPSPSRSFTADLQSLETESSPLAGVRIGYSPTLGFGTNDPEVEQRVREAVEVLASLGAEVDQVDPDIEDPVEAFHVLWFTGAAKVLQAYGPGALEKIDPGLREGIEKYADATALDYLSATAVRMDTGVRMGNFHQRYDLLVTPTMPIPAFDAARQAPEGWPSQLWTSWTPYTYPFNMTQQPAVSVPCGLTGSGLPVGLQIVAARTRDHSLLRAARAYEIASGEKFSAPVTPVSRGAAAVR</sequence>
<evidence type="ECO:0000259" key="2">
    <source>
        <dbReference type="Pfam" id="PF01425"/>
    </source>
</evidence>
<keyword evidence="4" id="KW-1185">Reference proteome</keyword>
<dbReference type="GO" id="GO:0050567">
    <property type="term" value="F:glutaminyl-tRNA synthase (glutamine-hydrolyzing) activity"/>
    <property type="evidence" value="ECO:0007669"/>
    <property type="project" value="UniProtKB-EC"/>
</dbReference>
<proteinExistence type="inferred from homology"/>
<organism evidence="3 4">
    <name type="scientific">Nesterenkonia lutea</name>
    <dbReference type="NCBI Taxonomy" id="272919"/>
    <lineage>
        <taxon>Bacteria</taxon>
        <taxon>Bacillati</taxon>
        <taxon>Actinomycetota</taxon>
        <taxon>Actinomycetes</taxon>
        <taxon>Micrococcales</taxon>
        <taxon>Micrococcaceae</taxon>
        <taxon>Nesterenkonia</taxon>
    </lineage>
</organism>
<evidence type="ECO:0000256" key="1">
    <source>
        <dbReference type="ARBA" id="ARBA00009199"/>
    </source>
</evidence>
<reference evidence="3 4" key="1">
    <citation type="submission" date="2020-10" db="EMBL/GenBank/DDBJ databases">
        <title>Sequencing the genomes of 1000 actinobacteria strains.</title>
        <authorList>
            <person name="Klenk H.-P."/>
        </authorList>
    </citation>
    <scope>NUCLEOTIDE SEQUENCE [LARGE SCALE GENOMIC DNA]</scope>
    <source>
        <strain evidence="3 4">DSM 15666</strain>
    </source>
</reference>
<dbReference type="Gene3D" id="3.90.1300.10">
    <property type="entry name" value="Amidase signature (AS) domain"/>
    <property type="match status" value="1"/>
</dbReference>
<keyword evidence="3" id="KW-0436">Ligase</keyword>
<dbReference type="InterPro" id="IPR000120">
    <property type="entry name" value="Amidase"/>
</dbReference>
<dbReference type="InterPro" id="IPR023631">
    <property type="entry name" value="Amidase_dom"/>
</dbReference>
<dbReference type="PROSITE" id="PS00571">
    <property type="entry name" value="AMIDASES"/>
    <property type="match status" value="1"/>
</dbReference>
<dbReference type="Proteomes" id="UP000643525">
    <property type="component" value="Unassembled WGS sequence"/>
</dbReference>
<feature type="domain" description="Amidase" evidence="2">
    <location>
        <begin position="25"/>
        <end position="452"/>
    </location>
</feature>
<gene>
    <name evidence="3" type="ORF">H4W27_001888</name>
</gene>
<name>A0ABR9JFR7_9MICC</name>
<comment type="caution">
    <text evidence="3">The sequence shown here is derived from an EMBL/GenBank/DDBJ whole genome shotgun (WGS) entry which is preliminary data.</text>
</comment>
<accession>A0ABR9JFR7</accession>
<protein>
    <submittedName>
        <fullName evidence="3">Aspartyl-tRNA(Asn)/glutamyl-tRNA(Gln) amidotransferase subunit A</fullName>
        <ecNumber evidence="3">6.3.5.6</ecNumber>
        <ecNumber evidence="3">6.3.5.7</ecNumber>
    </submittedName>
</protein>
<dbReference type="NCBIfam" id="NF004815">
    <property type="entry name" value="PRK06169.1"/>
    <property type="match status" value="1"/>
</dbReference>
<dbReference type="EC" id="6.3.5.7" evidence="3"/>
<dbReference type="GO" id="GO:0050566">
    <property type="term" value="F:asparaginyl-tRNA synthase (glutamine-hydrolyzing) activity"/>
    <property type="evidence" value="ECO:0007669"/>
    <property type="project" value="UniProtKB-EC"/>
</dbReference>
<dbReference type="InterPro" id="IPR020556">
    <property type="entry name" value="Amidase_CS"/>
</dbReference>
<dbReference type="RefSeq" id="WP_192595737.1">
    <property type="nucleotide sequence ID" value="NZ_BAAALJ010000003.1"/>
</dbReference>
<evidence type="ECO:0000313" key="4">
    <source>
        <dbReference type="Proteomes" id="UP000643525"/>
    </source>
</evidence>